<organism evidence="2">
    <name type="scientific">Melampsora lini</name>
    <name type="common">Rust fungus</name>
    <name type="synonym">Xyloma lini</name>
    <dbReference type="NCBI Taxonomy" id="5261"/>
    <lineage>
        <taxon>Eukaryota</taxon>
        <taxon>Fungi</taxon>
        <taxon>Dikarya</taxon>
        <taxon>Basidiomycota</taxon>
        <taxon>Pucciniomycotina</taxon>
        <taxon>Pucciniomycetes</taxon>
        <taxon>Pucciniales</taxon>
        <taxon>Melampsoraceae</taxon>
        <taxon>Melampsora</taxon>
    </lineage>
</organism>
<evidence type="ECO:0000313" key="2">
    <source>
        <dbReference type="EMBL" id="ABB96283.1"/>
    </source>
</evidence>
<feature type="signal peptide" evidence="1">
    <location>
        <begin position="1"/>
        <end position="21"/>
    </location>
</feature>
<keyword evidence="1" id="KW-0732">Signal</keyword>
<name>Q2MV27_MELLI</name>
<sequence>MLSAFLKMIIIALAATATANAQRLICNQAQVQNPAGCSAYGRCTSTGYSIRCTGPAGDCRSGFNFCNANCRCA</sequence>
<reference evidence="2" key="1">
    <citation type="journal article" date="2006" name="Plant Cell">
        <title>Haustorially expressed secreted proteins from flax rust are highly enriched for avirulence elicitors.</title>
        <authorList>
            <person name="Catanzariti A.M."/>
            <person name="Dodds P.N."/>
            <person name="Lawrence G.J."/>
            <person name="Ayliffe M.A."/>
            <person name="Ellis J.G."/>
        </authorList>
    </citation>
    <scope>NUCLEOTIDE SEQUENCE</scope>
</reference>
<dbReference type="AlphaFoldDB" id="Q2MV27"/>
<protein>
    <submittedName>
        <fullName evidence="2">Hesp-C66</fullName>
    </submittedName>
</protein>
<dbReference type="EMBL" id="DQ279889">
    <property type="protein sequence ID" value="ABB96283.1"/>
    <property type="molecule type" value="mRNA"/>
</dbReference>
<feature type="chain" id="PRO_5004212735" evidence="1">
    <location>
        <begin position="22"/>
        <end position="73"/>
    </location>
</feature>
<accession>Q2MV27</accession>
<proteinExistence type="evidence at transcript level"/>
<evidence type="ECO:0000256" key="1">
    <source>
        <dbReference type="SAM" id="SignalP"/>
    </source>
</evidence>